<dbReference type="NCBIfam" id="NF004046">
    <property type="entry name" value="PRK05563.1"/>
    <property type="match status" value="1"/>
</dbReference>
<dbReference type="InterPro" id="IPR027417">
    <property type="entry name" value="P-loop_NTPase"/>
</dbReference>
<dbReference type="RefSeq" id="WP_014253526.1">
    <property type="nucleotide sequence ID" value="NC_016627.1"/>
</dbReference>
<keyword evidence="3" id="KW-0808">Transferase</keyword>
<dbReference type="STRING" id="720554.Clocl_0137"/>
<sequence length="552" mass="62075">MSYLALYRKWRPMVFEDVVEQEHVVKTLKNSILAGRIAHAYLFCGTRGTGKTTMAKIFSRAINCLNSTDGDPCNECEICKGILNGSLLDVIEIDAASNNSVDNVREIRDEVVYAPSKARYKVYIIDEVHMLSTGAFNALLKTLEEPPSHVVFILATTEPHKLPATILSRCQRFDFRRIPVESIVKRIRYIAENSGVSIEEEGLRLIARMSDGALRDAISILDQCISLGNKHLTYEDVLSIVGIVNNTFVADVVDAINAKEVDRVLQFINVLVMDGKNITQFVSDLILYYRNLLICSTSKNPEEIVEASKDMIERMKEQCKSLSHLEITSIIKELSALENTMRWSNHARILLEVALIKLCETKVDLNDAGMTERLDFLEKKINHLLESGVEVNSKKSKDCNAGGKKEDDMGESSADGTKSDIEVEAHLENLAGNLEGMDIWNDVLNDLKQDGKMALYSYLLDTKAIQINNRIVGIVFPKGRSIFKINVSKSENAEILENYISKRLGREIRIKCLDSEEIVDREESSDKEYDEFVEKAKAIAEELNAPLEIVDE</sequence>
<accession>G8M081</accession>
<keyword evidence="4" id="KW-0548">Nucleotidyltransferase</keyword>
<dbReference type="SUPFAM" id="SSF52540">
    <property type="entry name" value="P-loop containing nucleoside triphosphate hydrolases"/>
    <property type="match status" value="1"/>
</dbReference>
<dbReference type="EC" id="2.7.7.7" evidence="2"/>
<feature type="compositionally biased region" description="Basic and acidic residues" evidence="12">
    <location>
        <begin position="394"/>
        <end position="407"/>
    </location>
</feature>
<dbReference type="Gene3D" id="1.10.8.60">
    <property type="match status" value="1"/>
</dbReference>
<keyword evidence="10" id="KW-0239">DNA-directed DNA polymerase</keyword>
<comment type="catalytic activity">
    <reaction evidence="11">
        <text>DNA(n) + a 2'-deoxyribonucleoside 5'-triphosphate = DNA(n+1) + diphosphate</text>
        <dbReference type="Rhea" id="RHEA:22508"/>
        <dbReference type="Rhea" id="RHEA-COMP:17339"/>
        <dbReference type="Rhea" id="RHEA-COMP:17340"/>
        <dbReference type="ChEBI" id="CHEBI:33019"/>
        <dbReference type="ChEBI" id="CHEBI:61560"/>
        <dbReference type="ChEBI" id="CHEBI:173112"/>
        <dbReference type="EC" id="2.7.7.7"/>
    </reaction>
</comment>
<dbReference type="Pfam" id="PF12169">
    <property type="entry name" value="DNA_pol3_gamma3"/>
    <property type="match status" value="1"/>
</dbReference>
<dbReference type="GO" id="GO:0005524">
    <property type="term" value="F:ATP binding"/>
    <property type="evidence" value="ECO:0007669"/>
    <property type="project" value="UniProtKB-KW"/>
</dbReference>
<evidence type="ECO:0000256" key="9">
    <source>
        <dbReference type="ARBA" id="ARBA00022840"/>
    </source>
</evidence>
<proteinExistence type="inferred from homology"/>
<dbReference type="Pfam" id="PF13177">
    <property type="entry name" value="DNA_pol3_delta2"/>
    <property type="match status" value="1"/>
</dbReference>
<reference evidence="14 15" key="2">
    <citation type="journal article" date="2012" name="Stand. Genomic Sci.">
        <title>Complete Genome Sequence of Clostridium clariflavum DSM 19732.</title>
        <authorList>
            <person name="Izquierdo J.A."/>
            <person name="Goodwin L."/>
            <person name="Davenport K.W."/>
            <person name="Teshima H."/>
            <person name="Bruce D."/>
            <person name="Detter C."/>
            <person name="Tapia R."/>
            <person name="Han S."/>
            <person name="Land M."/>
            <person name="Hauser L."/>
            <person name="Jeffries C.D."/>
            <person name="Han J."/>
            <person name="Pitluck S."/>
            <person name="Nolan M."/>
            <person name="Chen A."/>
            <person name="Huntemann M."/>
            <person name="Mavromatis K."/>
            <person name="Mikhailova N."/>
            <person name="Liolios K."/>
            <person name="Woyke T."/>
            <person name="Lynd L.R."/>
        </authorList>
    </citation>
    <scope>NUCLEOTIDE SEQUENCE [LARGE SCALE GENOMIC DNA]</scope>
    <source>
        <strain evidence="15">DSM 19732 / NBRC 101661 / EBR45</strain>
    </source>
</reference>
<keyword evidence="6" id="KW-0479">Metal-binding</keyword>
<dbReference type="Proteomes" id="UP000005435">
    <property type="component" value="Chromosome"/>
</dbReference>
<dbReference type="SMART" id="SM00382">
    <property type="entry name" value="AAA"/>
    <property type="match status" value="1"/>
</dbReference>
<dbReference type="Pfam" id="PF22608">
    <property type="entry name" value="DNAX_ATPase_lid"/>
    <property type="match status" value="1"/>
</dbReference>
<keyword evidence="9" id="KW-0067">ATP-binding</keyword>
<evidence type="ECO:0000313" key="15">
    <source>
        <dbReference type="Proteomes" id="UP000005435"/>
    </source>
</evidence>
<dbReference type="NCBIfam" id="TIGR02397">
    <property type="entry name" value="dnaX_nterm"/>
    <property type="match status" value="1"/>
</dbReference>
<evidence type="ECO:0000256" key="5">
    <source>
        <dbReference type="ARBA" id="ARBA00022705"/>
    </source>
</evidence>
<dbReference type="Gene3D" id="1.20.272.10">
    <property type="match status" value="1"/>
</dbReference>
<dbReference type="KEGG" id="ccl:Clocl_0137"/>
<reference evidence="15" key="1">
    <citation type="submission" date="2011-12" db="EMBL/GenBank/DDBJ databases">
        <title>Complete sequence of Clostridium clariflavum DSM 19732.</title>
        <authorList>
            <consortium name="US DOE Joint Genome Institute"/>
            <person name="Lucas S."/>
            <person name="Han J."/>
            <person name="Lapidus A."/>
            <person name="Cheng J.-F."/>
            <person name="Goodwin L."/>
            <person name="Pitluck S."/>
            <person name="Peters L."/>
            <person name="Teshima H."/>
            <person name="Detter J.C."/>
            <person name="Han C."/>
            <person name="Tapia R."/>
            <person name="Land M."/>
            <person name="Hauser L."/>
            <person name="Kyrpides N."/>
            <person name="Ivanova N."/>
            <person name="Pagani I."/>
            <person name="Kitzmiller T."/>
            <person name="Lynd L."/>
            <person name="Izquierdo J."/>
            <person name="Woyke T."/>
        </authorList>
    </citation>
    <scope>NUCLEOTIDE SEQUENCE [LARGE SCALE GENOMIC DNA]</scope>
    <source>
        <strain evidence="15">DSM 19732 / NBRC 101661 / EBR45</strain>
    </source>
</reference>
<dbReference type="CDD" id="cd18137">
    <property type="entry name" value="HLD_clamp_pol_III_gamma_tau"/>
    <property type="match status" value="1"/>
</dbReference>
<dbReference type="PANTHER" id="PTHR11669">
    <property type="entry name" value="REPLICATION FACTOR C / DNA POLYMERASE III GAMMA-TAU SUBUNIT"/>
    <property type="match status" value="1"/>
</dbReference>
<evidence type="ECO:0000256" key="3">
    <source>
        <dbReference type="ARBA" id="ARBA00022679"/>
    </source>
</evidence>
<protein>
    <recommendedName>
        <fullName evidence="2">DNA-directed DNA polymerase</fullName>
        <ecNumber evidence="2">2.7.7.7</ecNumber>
    </recommendedName>
</protein>
<dbReference type="FunFam" id="3.40.50.300:FF:000014">
    <property type="entry name" value="DNA polymerase III subunit gamma/tau"/>
    <property type="match status" value="1"/>
</dbReference>
<evidence type="ECO:0000313" key="14">
    <source>
        <dbReference type="EMBL" id="AEV66888.1"/>
    </source>
</evidence>
<dbReference type="GO" id="GO:0046872">
    <property type="term" value="F:metal ion binding"/>
    <property type="evidence" value="ECO:0007669"/>
    <property type="project" value="UniProtKB-KW"/>
</dbReference>
<evidence type="ECO:0000256" key="7">
    <source>
        <dbReference type="ARBA" id="ARBA00022741"/>
    </source>
</evidence>
<dbReference type="InterPro" id="IPR008921">
    <property type="entry name" value="DNA_pol3_clamp-load_cplx_C"/>
</dbReference>
<dbReference type="EMBL" id="CP003065">
    <property type="protein sequence ID" value="AEV66888.1"/>
    <property type="molecule type" value="Genomic_DNA"/>
</dbReference>
<feature type="region of interest" description="Disordered" evidence="12">
    <location>
        <begin position="394"/>
        <end position="417"/>
    </location>
</feature>
<evidence type="ECO:0000259" key="13">
    <source>
        <dbReference type="SMART" id="SM00382"/>
    </source>
</evidence>
<keyword evidence="15" id="KW-1185">Reference proteome</keyword>
<dbReference type="FunFam" id="1.10.8.60:FF:000013">
    <property type="entry name" value="DNA polymerase III subunit gamma/tau"/>
    <property type="match status" value="1"/>
</dbReference>
<evidence type="ECO:0000256" key="1">
    <source>
        <dbReference type="ARBA" id="ARBA00006360"/>
    </source>
</evidence>
<evidence type="ECO:0000256" key="2">
    <source>
        <dbReference type="ARBA" id="ARBA00012417"/>
    </source>
</evidence>
<dbReference type="HOGENOM" id="CLU_006229_0_3_9"/>
<evidence type="ECO:0000256" key="8">
    <source>
        <dbReference type="ARBA" id="ARBA00022833"/>
    </source>
</evidence>
<evidence type="ECO:0000256" key="10">
    <source>
        <dbReference type="ARBA" id="ARBA00022932"/>
    </source>
</evidence>
<keyword evidence="5" id="KW-0235">DNA replication</keyword>
<gene>
    <name evidence="14" type="ordered locus">Clocl_0137</name>
</gene>
<dbReference type="Gene3D" id="3.40.50.300">
    <property type="entry name" value="P-loop containing nucleotide triphosphate hydrolases"/>
    <property type="match status" value="1"/>
</dbReference>
<evidence type="ECO:0000256" key="6">
    <source>
        <dbReference type="ARBA" id="ARBA00022723"/>
    </source>
</evidence>
<dbReference type="GO" id="GO:0003677">
    <property type="term" value="F:DNA binding"/>
    <property type="evidence" value="ECO:0007669"/>
    <property type="project" value="InterPro"/>
</dbReference>
<dbReference type="InterPro" id="IPR012763">
    <property type="entry name" value="DNA_pol_III_sug/sutau_N"/>
</dbReference>
<dbReference type="InterPro" id="IPR045085">
    <property type="entry name" value="HLD_clamp_pol_III_gamma_tau"/>
</dbReference>
<dbReference type="AlphaFoldDB" id="G8M081"/>
<dbReference type="InterPro" id="IPR003593">
    <property type="entry name" value="AAA+_ATPase"/>
</dbReference>
<dbReference type="PANTHER" id="PTHR11669:SF0">
    <property type="entry name" value="PROTEIN STICHEL-LIKE 2"/>
    <property type="match status" value="1"/>
</dbReference>
<dbReference type="eggNOG" id="COG2812">
    <property type="taxonomic scope" value="Bacteria"/>
</dbReference>
<evidence type="ECO:0000256" key="4">
    <source>
        <dbReference type="ARBA" id="ARBA00022695"/>
    </source>
</evidence>
<keyword evidence="7" id="KW-0547">Nucleotide-binding</keyword>
<evidence type="ECO:0000256" key="12">
    <source>
        <dbReference type="SAM" id="MobiDB-lite"/>
    </source>
</evidence>
<dbReference type="CDD" id="cd00009">
    <property type="entry name" value="AAA"/>
    <property type="match status" value="1"/>
</dbReference>
<name>G8M081_ACECE</name>
<dbReference type="GO" id="GO:0003887">
    <property type="term" value="F:DNA-directed DNA polymerase activity"/>
    <property type="evidence" value="ECO:0007669"/>
    <property type="project" value="UniProtKB-KW"/>
</dbReference>
<comment type="similarity">
    <text evidence="1">Belongs to the DnaX/STICHEL family.</text>
</comment>
<keyword evidence="8" id="KW-0862">Zinc</keyword>
<dbReference type="GO" id="GO:0009360">
    <property type="term" value="C:DNA polymerase III complex"/>
    <property type="evidence" value="ECO:0007669"/>
    <property type="project" value="InterPro"/>
</dbReference>
<evidence type="ECO:0000256" key="11">
    <source>
        <dbReference type="ARBA" id="ARBA00049244"/>
    </source>
</evidence>
<feature type="domain" description="AAA+ ATPase" evidence="13">
    <location>
        <begin position="37"/>
        <end position="179"/>
    </location>
</feature>
<dbReference type="SUPFAM" id="SSF48019">
    <property type="entry name" value="post-AAA+ oligomerization domain-like"/>
    <property type="match status" value="1"/>
</dbReference>
<dbReference type="GO" id="GO:0006261">
    <property type="term" value="P:DNA-templated DNA replication"/>
    <property type="evidence" value="ECO:0007669"/>
    <property type="project" value="TreeGrafter"/>
</dbReference>
<organism evidence="14 15">
    <name type="scientific">Acetivibrio clariflavus (strain DSM 19732 / NBRC 101661 / EBR45)</name>
    <name type="common">Clostridium clariflavum</name>
    <dbReference type="NCBI Taxonomy" id="720554"/>
    <lineage>
        <taxon>Bacteria</taxon>
        <taxon>Bacillati</taxon>
        <taxon>Bacillota</taxon>
        <taxon>Clostridia</taxon>
        <taxon>Eubacteriales</taxon>
        <taxon>Oscillospiraceae</taxon>
        <taxon>Acetivibrio</taxon>
    </lineage>
</organism>
<dbReference type="InterPro" id="IPR050238">
    <property type="entry name" value="DNA_Rep/Repair_Clamp_Loader"/>
</dbReference>
<dbReference type="InterPro" id="IPR022754">
    <property type="entry name" value="DNA_pol_III_gamma-3"/>
</dbReference>
<dbReference type="OrthoDB" id="9810148at2"/>